<proteinExistence type="predicted"/>
<protein>
    <submittedName>
        <fullName evidence="1">Uncharacterized protein</fullName>
    </submittedName>
</protein>
<name>A0ACC2MJN7_PERAE</name>
<evidence type="ECO:0000313" key="1">
    <source>
        <dbReference type="EMBL" id="KAJ8645940.1"/>
    </source>
</evidence>
<evidence type="ECO:0000313" key="2">
    <source>
        <dbReference type="Proteomes" id="UP001234297"/>
    </source>
</evidence>
<comment type="caution">
    <text evidence="1">The sequence shown here is derived from an EMBL/GenBank/DDBJ whole genome shotgun (WGS) entry which is preliminary data.</text>
</comment>
<dbReference type="Proteomes" id="UP001234297">
    <property type="component" value="Chromosome 2"/>
</dbReference>
<reference evidence="1 2" key="1">
    <citation type="journal article" date="2022" name="Hortic Res">
        <title>A haplotype resolved chromosomal level avocado genome allows analysis of novel avocado genes.</title>
        <authorList>
            <person name="Nath O."/>
            <person name="Fletcher S.J."/>
            <person name="Hayward A."/>
            <person name="Shaw L.M."/>
            <person name="Masouleh A.K."/>
            <person name="Furtado A."/>
            <person name="Henry R.J."/>
            <person name="Mitter N."/>
        </authorList>
    </citation>
    <scope>NUCLEOTIDE SEQUENCE [LARGE SCALE GENOMIC DNA]</scope>
    <source>
        <strain evidence="2">cv. Hass</strain>
    </source>
</reference>
<accession>A0ACC2MJN7</accession>
<organism evidence="1 2">
    <name type="scientific">Persea americana</name>
    <name type="common">Avocado</name>
    <dbReference type="NCBI Taxonomy" id="3435"/>
    <lineage>
        <taxon>Eukaryota</taxon>
        <taxon>Viridiplantae</taxon>
        <taxon>Streptophyta</taxon>
        <taxon>Embryophyta</taxon>
        <taxon>Tracheophyta</taxon>
        <taxon>Spermatophyta</taxon>
        <taxon>Magnoliopsida</taxon>
        <taxon>Magnoliidae</taxon>
        <taxon>Laurales</taxon>
        <taxon>Lauraceae</taxon>
        <taxon>Persea</taxon>
    </lineage>
</organism>
<sequence>MALYLLFQSASGLSLFLAHGIDEIGEDIEVVRSSILDLKWFKNVVKIVGFQPFSSSLSALKQCKKISKGMSTEELKNFLQLNLPVVKERKKPKFNLGVAEPKIGMQIFETTKIPCQSNELVLELLCGVRLHFHRFIKDLKEGDLEKSLLSLGHSYSRANVKLNVNEGDKMVIQAISSLDTLDKDITYSSIRVRKLYSCHFPELEKIVNDDHLYAKVAKFVEKKEQLSGDKIPGLADILGDEDKADEIVEAAKASIGEDLSPANLFIVQQFAQRVMDLSKYRKKLYKYLVKKMNDIAPNMASLVGVVVGAHLISHAGGLTNLAMCRSSTIQFLGVKKETFRPLSRVPGNHCSSIHLSHDYQASESGERTPKGGLIYHSSLIGRASAQNKHHVAHCLANKCTIACRVDCFSETNTNAFGKKLRKQVKERLDYYEKRLASRLMKIDVKNAAIDSIMNKVAATISYLRETSHMLLCKVPMQNTLASAGNFAL</sequence>
<keyword evidence="2" id="KW-1185">Reference proteome</keyword>
<gene>
    <name evidence="1" type="ORF">MRB53_007688</name>
</gene>
<dbReference type="EMBL" id="CM056810">
    <property type="protein sequence ID" value="KAJ8645940.1"/>
    <property type="molecule type" value="Genomic_DNA"/>
</dbReference>